<accession>A0A7K7PY86</accession>
<dbReference type="GO" id="GO:0004129">
    <property type="term" value="F:cytochrome-c oxidase activity"/>
    <property type="evidence" value="ECO:0007669"/>
    <property type="project" value="UniProtKB-EC"/>
</dbReference>
<proteinExistence type="inferred from homology"/>
<dbReference type="InterPro" id="IPR011759">
    <property type="entry name" value="Cyt_c_oxidase_su2_TM_dom"/>
</dbReference>
<comment type="catalytic activity">
    <reaction evidence="7">
        <text>4 Fe(II)-[cytochrome c] + O2 + 8 H(+)(in) = 4 Fe(III)-[cytochrome c] + 2 H2O + 4 H(+)(out)</text>
        <dbReference type="Rhea" id="RHEA:11436"/>
        <dbReference type="Rhea" id="RHEA-COMP:10350"/>
        <dbReference type="Rhea" id="RHEA-COMP:14399"/>
        <dbReference type="ChEBI" id="CHEBI:15377"/>
        <dbReference type="ChEBI" id="CHEBI:15378"/>
        <dbReference type="ChEBI" id="CHEBI:15379"/>
        <dbReference type="ChEBI" id="CHEBI:29033"/>
        <dbReference type="ChEBI" id="CHEBI:29034"/>
        <dbReference type="EC" id="7.1.1.9"/>
    </reaction>
    <physiologicalReaction direction="left-to-right" evidence="7">
        <dbReference type="Rhea" id="RHEA:11437"/>
    </physiologicalReaction>
</comment>
<evidence type="ECO:0000313" key="11">
    <source>
        <dbReference type="Proteomes" id="UP000549775"/>
    </source>
</evidence>
<evidence type="ECO:0000256" key="2">
    <source>
        <dbReference type="ARBA" id="ARBA00007866"/>
    </source>
</evidence>
<dbReference type="SUPFAM" id="SSF81464">
    <property type="entry name" value="Cytochrome c oxidase subunit II-like, transmembrane region"/>
    <property type="match status" value="1"/>
</dbReference>
<reference evidence="10 11" key="1">
    <citation type="submission" date="2019-09" db="EMBL/GenBank/DDBJ databases">
        <title>Bird 10,000 Genomes (B10K) Project - Family phase.</title>
        <authorList>
            <person name="Zhang G."/>
        </authorList>
    </citation>
    <scope>NUCLEOTIDE SEQUENCE [LARGE SCALE GENOMIC DNA]</scope>
    <source>
        <strain evidence="10">OUT-0054</strain>
        <tissue evidence="10">Blood</tissue>
    </source>
</reference>
<name>A0A7K7PY86_ACRAR</name>
<feature type="non-terminal residue" evidence="10">
    <location>
        <position position="53"/>
    </location>
</feature>
<evidence type="ECO:0000256" key="3">
    <source>
        <dbReference type="ARBA" id="ARBA00015946"/>
    </source>
</evidence>
<dbReference type="Proteomes" id="UP000549775">
    <property type="component" value="Unassembled WGS sequence"/>
</dbReference>
<dbReference type="Pfam" id="PF02790">
    <property type="entry name" value="COX2_TM"/>
    <property type="match status" value="1"/>
</dbReference>
<evidence type="ECO:0000313" key="10">
    <source>
        <dbReference type="EMBL" id="NWZ72587.1"/>
    </source>
</evidence>
<gene>
    <name evidence="10" type="primary">Mtco2_1</name>
    <name evidence="10" type="ORF">ACRARU_R15276</name>
</gene>
<dbReference type="OrthoDB" id="539285at2759"/>
<evidence type="ECO:0000259" key="9">
    <source>
        <dbReference type="PROSITE" id="PS50999"/>
    </source>
</evidence>
<keyword evidence="11" id="KW-1185">Reference proteome</keyword>
<evidence type="ECO:0000256" key="4">
    <source>
        <dbReference type="ARBA" id="ARBA00022692"/>
    </source>
</evidence>
<feature type="non-terminal residue" evidence="10">
    <location>
        <position position="1"/>
    </location>
</feature>
<dbReference type="EMBL" id="VZST01004877">
    <property type="protein sequence ID" value="NWZ72587.1"/>
    <property type="molecule type" value="Genomic_DNA"/>
</dbReference>
<feature type="transmembrane region" description="Helical" evidence="8">
    <location>
        <begin position="27"/>
        <end position="47"/>
    </location>
</feature>
<comment type="caution">
    <text evidence="10">The sequence shown here is derived from an EMBL/GenBank/DDBJ whole genome shotgun (WGS) entry which is preliminary data.</text>
</comment>
<dbReference type="AlphaFoldDB" id="A0A7K7PY86"/>
<dbReference type="Gene3D" id="1.10.287.90">
    <property type="match status" value="1"/>
</dbReference>
<evidence type="ECO:0000256" key="5">
    <source>
        <dbReference type="ARBA" id="ARBA00023136"/>
    </source>
</evidence>
<dbReference type="InterPro" id="IPR036257">
    <property type="entry name" value="Cyt_c_oxidase_su2_TM_sf"/>
</dbReference>
<feature type="domain" description="Cytochrome oxidase subunit II transmembrane region profile" evidence="9">
    <location>
        <begin position="1"/>
        <end position="53"/>
    </location>
</feature>
<evidence type="ECO:0000256" key="7">
    <source>
        <dbReference type="ARBA" id="ARBA00049512"/>
    </source>
</evidence>
<comment type="similarity">
    <text evidence="2">Belongs to the cytochrome c oxidase subunit 2 family.</text>
</comment>
<keyword evidence="4 8" id="KW-0812">Transmembrane</keyword>
<comment type="subcellular location">
    <subcellularLocation>
        <location evidence="1">Membrane</location>
        <topology evidence="1">Multi-pass membrane protein</topology>
    </subcellularLocation>
</comment>
<evidence type="ECO:0000256" key="1">
    <source>
        <dbReference type="ARBA" id="ARBA00004141"/>
    </source>
</evidence>
<dbReference type="GO" id="GO:0016020">
    <property type="term" value="C:membrane"/>
    <property type="evidence" value="ECO:0007669"/>
    <property type="project" value="UniProtKB-SubCell"/>
</dbReference>
<dbReference type="GO" id="GO:0022900">
    <property type="term" value="P:electron transport chain"/>
    <property type="evidence" value="ECO:0007669"/>
    <property type="project" value="InterPro"/>
</dbReference>
<keyword evidence="5 8" id="KW-0472">Membrane</keyword>
<evidence type="ECO:0000256" key="8">
    <source>
        <dbReference type="SAM" id="Phobius"/>
    </source>
</evidence>
<dbReference type="PROSITE" id="PS50999">
    <property type="entry name" value="COX2_TM"/>
    <property type="match status" value="1"/>
</dbReference>
<keyword evidence="8" id="KW-1133">Transmembrane helix</keyword>
<evidence type="ECO:0000256" key="6">
    <source>
        <dbReference type="ARBA" id="ARBA00031389"/>
    </source>
</evidence>
<protein>
    <recommendedName>
        <fullName evidence="3">Cytochrome c oxidase subunit 2</fullName>
    </recommendedName>
    <alternativeName>
        <fullName evidence="6">Cytochrome c oxidase polypeptide II</fullName>
    </alternativeName>
</protein>
<sequence>HPNQSKFCFQYASSPVIKELVEYHDHALIVALVIFSLVLHLLALILTENLSSS</sequence>
<organism evidence="10 11">
    <name type="scientific">Acrocephalus arundinaceus</name>
    <name type="common">Great reed-warbler</name>
    <dbReference type="NCBI Taxonomy" id="39621"/>
    <lineage>
        <taxon>Eukaryota</taxon>
        <taxon>Metazoa</taxon>
        <taxon>Chordata</taxon>
        <taxon>Craniata</taxon>
        <taxon>Vertebrata</taxon>
        <taxon>Euteleostomi</taxon>
        <taxon>Archelosauria</taxon>
        <taxon>Archosauria</taxon>
        <taxon>Dinosauria</taxon>
        <taxon>Saurischia</taxon>
        <taxon>Theropoda</taxon>
        <taxon>Coelurosauria</taxon>
        <taxon>Aves</taxon>
        <taxon>Neognathae</taxon>
        <taxon>Neoaves</taxon>
        <taxon>Telluraves</taxon>
        <taxon>Australaves</taxon>
        <taxon>Passeriformes</taxon>
        <taxon>Sylvioidea</taxon>
        <taxon>Sylviidae</taxon>
        <taxon>Acrocephalinae</taxon>
        <taxon>Acrocephalus</taxon>
    </lineage>
</organism>